<accession>A0ABM8B387</accession>
<gene>
    <name evidence="1" type="ORF">SYK_24720</name>
</gene>
<evidence type="ECO:0000313" key="2">
    <source>
        <dbReference type="Proteomes" id="UP001317742"/>
    </source>
</evidence>
<protein>
    <recommendedName>
        <fullName evidence="3">DUF5610 domain-containing protein</fullName>
    </recommendedName>
</protein>
<dbReference type="Proteomes" id="UP001317742">
    <property type="component" value="Chromosome"/>
</dbReference>
<sequence length="291" mass="31024">MQIQAAHMNYSFMEKLKARQSQGENLGAAGALLENQPGMRLGQMADINPAKDGLTPARKALANAPGQADKLPESFSETLGEVFANEIVRRMDDTAGEDGQPKDPSDLRDSLASTMDWIRERFGDETAAAASGMIFQSTSSGVTEDTLGEGLLNTLKFIDRNFGFAAGDAAIANFNSGINSSINGFFDNGKQELFFAVDSPPQDGPSATQDLTARVVVQALQAGIVDDDAEDPLTGVLDDLKEELNKIAELQDLTSKLEAKFNPTAANTEAAHAAYQAQPGFSEPQFTSLTV</sequence>
<evidence type="ECO:0000313" key="1">
    <source>
        <dbReference type="EMBL" id="BDQ38112.1"/>
    </source>
</evidence>
<name>A0ABM8B387_9BACT</name>
<proteinExistence type="predicted"/>
<keyword evidence="2" id="KW-1185">Reference proteome</keyword>
<evidence type="ECO:0008006" key="3">
    <source>
        <dbReference type="Google" id="ProtNLM"/>
    </source>
</evidence>
<reference evidence="1 2" key="1">
    <citation type="submission" date="2022-08" db="EMBL/GenBank/DDBJ databases">
        <title>Genome Sequence of the sulphate-reducing bacterium, Pseudodesulfovibrio sp. SYK.</title>
        <authorList>
            <person name="Kondo R."/>
            <person name="Kataoka T."/>
        </authorList>
    </citation>
    <scope>NUCLEOTIDE SEQUENCE [LARGE SCALE GENOMIC DNA]</scope>
    <source>
        <strain evidence="1 2">SYK</strain>
    </source>
</reference>
<dbReference type="EMBL" id="AP026709">
    <property type="protein sequence ID" value="BDQ38112.1"/>
    <property type="molecule type" value="Genomic_DNA"/>
</dbReference>
<organism evidence="1 2">
    <name type="scientific">Pseudodesulfovibrio nedwellii</name>
    <dbReference type="NCBI Taxonomy" id="2973072"/>
    <lineage>
        <taxon>Bacteria</taxon>
        <taxon>Pseudomonadati</taxon>
        <taxon>Thermodesulfobacteriota</taxon>
        <taxon>Desulfovibrionia</taxon>
        <taxon>Desulfovibrionales</taxon>
        <taxon>Desulfovibrionaceae</taxon>
    </lineage>
</organism>